<name>A0A4D4L9D4_STRVO</name>
<proteinExistence type="predicted"/>
<protein>
    <submittedName>
        <fullName evidence="1">Uncharacterized protein</fullName>
    </submittedName>
</protein>
<reference evidence="1 2" key="1">
    <citation type="journal article" date="2020" name="Int. J. Syst. Evol. Microbiol.">
        <title>Reclassification of Streptomyces castelarensis and Streptomyces sporoclivatus as later heterotypic synonyms of Streptomyces antimycoticus.</title>
        <authorList>
            <person name="Komaki H."/>
            <person name="Tamura T."/>
        </authorList>
    </citation>
    <scope>NUCLEOTIDE SEQUENCE [LARGE SCALE GENOMIC DNA]</scope>
    <source>
        <strain evidence="1 2">NBRC 13459</strain>
    </source>
</reference>
<keyword evidence="2" id="KW-1185">Reference proteome</keyword>
<sequence length="70" mass="7712">MVEGEGLVVWLVGVDEVVEGGGGLAEGGDVFLVDEGDEVVGERVVWWLGMMRVWPWRRAPRISQTEKSKA</sequence>
<organism evidence="1 2">
    <name type="scientific">Streptomyces violaceusniger</name>
    <dbReference type="NCBI Taxonomy" id="68280"/>
    <lineage>
        <taxon>Bacteria</taxon>
        <taxon>Bacillati</taxon>
        <taxon>Actinomycetota</taxon>
        <taxon>Actinomycetes</taxon>
        <taxon>Kitasatosporales</taxon>
        <taxon>Streptomycetaceae</taxon>
        <taxon>Streptomyces</taxon>
        <taxon>Streptomyces violaceusniger group</taxon>
    </lineage>
</organism>
<evidence type="ECO:0000313" key="2">
    <source>
        <dbReference type="Proteomes" id="UP000301309"/>
    </source>
</evidence>
<evidence type="ECO:0000313" key="1">
    <source>
        <dbReference type="EMBL" id="GDY58191.1"/>
    </source>
</evidence>
<dbReference type="AlphaFoldDB" id="A0A4D4L9D4"/>
<comment type="caution">
    <text evidence="1">The sequence shown here is derived from an EMBL/GenBank/DDBJ whole genome shotgun (WGS) entry which is preliminary data.</text>
</comment>
<gene>
    <name evidence="1" type="ORF">SVIO_088140</name>
</gene>
<dbReference type="EMBL" id="BJHW01000001">
    <property type="protein sequence ID" value="GDY58191.1"/>
    <property type="molecule type" value="Genomic_DNA"/>
</dbReference>
<dbReference type="Proteomes" id="UP000301309">
    <property type="component" value="Unassembled WGS sequence"/>
</dbReference>
<accession>A0A4D4L9D4</accession>